<evidence type="ECO:0000313" key="9">
    <source>
        <dbReference type="EMBL" id="CDB62060.1"/>
    </source>
</evidence>
<dbReference type="GO" id="GO:0016987">
    <property type="term" value="F:sigma factor activity"/>
    <property type="evidence" value="ECO:0007669"/>
    <property type="project" value="UniProtKB-KW"/>
</dbReference>
<dbReference type="InterPro" id="IPR039425">
    <property type="entry name" value="RNA_pol_sigma-70-like"/>
</dbReference>
<dbReference type="InterPro" id="IPR014284">
    <property type="entry name" value="RNA_pol_sigma-70_dom"/>
</dbReference>
<accession>R6JL83</accession>
<dbReference type="Pfam" id="PF08281">
    <property type="entry name" value="Sigma70_r4_2"/>
    <property type="match status" value="1"/>
</dbReference>
<evidence type="ECO:0000256" key="2">
    <source>
        <dbReference type="ARBA" id="ARBA00023015"/>
    </source>
</evidence>
<dbReference type="InterPro" id="IPR007627">
    <property type="entry name" value="RNA_pol_sigma70_r2"/>
</dbReference>
<keyword evidence="2" id="KW-0805">Transcription regulation</keyword>
<dbReference type="InterPro" id="IPR013325">
    <property type="entry name" value="RNA_pol_sigma_r2"/>
</dbReference>
<dbReference type="GO" id="GO:0003677">
    <property type="term" value="F:DNA binding"/>
    <property type="evidence" value="ECO:0007669"/>
    <property type="project" value="InterPro"/>
</dbReference>
<evidence type="ECO:0000313" key="10">
    <source>
        <dbReference type="Proteomes" id="UP000018009"/>
    </source>
</evidence>
<keyword evidence="6" id="KW-1133">Transmembrane helix</keyword>
<gene>
    <name evidence="9" type="ORF">BN486_00266</name>
</gene>
<dbReference type="InterPro" id="IPR013249">
    <property type="entry name" value="RNA_pol_sigma70_r4_t2"/>
</dbReference>
<dbReference type="AlphaFoldDB" id="R6JL83"/>
<dbReference type="PANTHER" id="PTHR43133">
    <property type="entry name" value="RNA POLYMERASE ECF-TYPE SIGMA FACTO"/>
    <property type="match status" value="1"/>
</dbReference>
<dbReference type="GO" id="GO:0006352">
    <property type="term" value="P:DNA-templated transcription initiation"/>
    <property type="evidence" value="ECO:0007669"/>
    <property type="project" value="InterPro"/>
</dbReference>
<comment type="similarity">
    <text evidence="1">Belongs to the sigma-70 factor family. ECF subfamily.</text>
</comment>
<evidence type="ECO:0000259" key="8">
    <source>
        <dbReference type="Pfam" id="PF08281"/>
    </source>
</evidence>
<dbReference type="Gene3D" id="1.10.10.10">
    <property type="entry name" value="Winged helix-like DNA-binding domain superfamily/Winged helix DNA-binding domain"/>
    <property type="match status" value="1"/>
</dbReference>
<evidence type="ECO:0000256" key="1">
    <source>
        <dbReference type="ARBA" id="ARBA00010641"/>
    </source>
</evidence>
<keyword evidence="6" id="KW-0472">Membrane</keyword>
<dbReference type="InterPro" id="IPR036388">
    <property type="entry name" value="WH-like_DNA-bd_sf"/>
</dbReference>
<dbReference type="SUPFAM" id="SSF88946">
    <property type="entry name" value="Sigma2 domain of RNA polymerase sigma factors"/>
    <property type="match status" value="1"/>
</dbReference>
<evidence type="ECO:0000256" key="6">
    <source>
        <dbReference type="SAM" id="Phobius"/>
    </source>
</evidence>
<evidence type="ECO:0008006" key="11">
    <source>
        <dbReference type="Google" id="ProtNLM"/>
    </source>
</evidence>
<dbReference type="CDD" id="cd06171">
    <property type="entry name" value="Sigma70_r4"/>
    <property type="match status" value="1"/>
</dbReference>
<evidence type="ECO:0000256" key="5">
    <source>
        <dbReference type="SAM" id="Coils"/>
    </source>
</evidence>
<comment type="caution">
    <text evidence="9">The sequence shown here is derived from an EMBL/GenBank/DDBJ whole genome shotgun (WGS) entry which is preliminary data.</text>
</comment>
<proteinExistence type="inferred from homology"/>
<keyword evidence="5" id="KW-0175">Coiled coil</keyword>
<dbReference type="Pfam" id="PF04542">
    <property type="entry name" value="Sigma70_r2"/>
    <property type="match status" value="1"/>
</dbReference>
<feature type="domain" description="RNA polymerase sigma-70 region 2" evidence="7">
    <location>
        <begin position="23"/>
        <end position="90"/>
    </location>
</feature>
<dbReference type="EMBL" id="CBDY010000113">
    <property type="protein sequence ID" value="CDB62060.1"/>
    <property type="molecule type" value="Genomic_DNA"/>
</dbReference>
<sequence length="451" mass="51727">MEQETAGLVLRMAEGDSRAFDRLMEYYYPRILRVAYLISGSHADSEDIVQETFVLCWMNRKKIKEPESFGNWLYKTLTREAWRYCRKNRKEQPMEEVFGKEEPETASVLEEVMMRSREKELYKAIRNLPVKQRTAVVLYYFNQMSVREIAGIMGCLEGTVKSRLYTARANLKQELMEENRRVGNLMNRRSKPVTRKGLEEQIGRTLCSRAESIQVTSADTERMRHSVHRKIEEESGMRKWNMKRVFVVAAAVCVLGTITAVAAGKVVYTSGGGSHLDDFTYDKLGEMETKLGYTTNAPETFSNGYRFDMGMPIHQDAMDQDGNVIKSTEGFSLNYKKDGNQDVLITVQGTSLYDEEGQPDQTFDHNGITLNYTRDQYRFVPPDYQVSDEEKAKEAAGELYISYGSDKVQDKVAQSMLWKDGEKVYIITAMDNPMTARDMAQMAGELIDNKQ</sequence>
<feature type="coiled-coil region" evidence="5">
    <location>
        <begin position="161"/>
        <end position="188"/>
    </location>
</feature>
<evidence type="ECO:0000256" key="4">
    <source>
        <dbReference type="ARBA" id="ARBA00023163"/>
    </source>
</evidence>
<dbReference type="InterPro" id="IPR013324">
    <property type="entry name" value="RNA_pol_sigma_r3/r4-like"/>
</dbReference>
<evidence type="ECO:0000256" key="3">
    <source>
        <dbReference type="ARBA" id="ARBA00023082"/>
    </source>
</evidence>
<dbReference type="NCBIfam" id="TIGR02937">
    <property type="entry name" value="sigma70-ECF"/>
    <property type="match status" value="1"/>
</dbReference>
<dbReference type="Proteomes" id="UP000018009">
    <property type="component" value="Unassembled WGS sequence"/>
</dbReference>
<feature type="domain" description="RNA polymerase sigma factor 70 region 4 type 2" evidence="8">
    <location>
        <begin position="120"/>
        <end position="171"/>
    </location>
</feature>
<keyword evidence="6" id="KW-0812">Transmembrane</keyword>
<organism evidence="9 10">
    <name type="scientific">[Clostridium] clostridioforme CAG:132</name>
    <dbReference type="NCBI Taxonomy" id="1263065"/>
    <lineage>
        <taxon>Bacteria</taxon>
        <taxon>Bacillati</taxon>
        <taxon>Bacillota</taxon>
        <taxon>Clostridia</taxon>
        <taxon>Lachnospirales</taxon>
        <taxon>Lachnospiraceae</taxon>
        <taxon>Enterocloster</taxon>
    </lineage>
</organism>
<dbReference type="PANTHER" id="PTHR43133:SF51">
    <property type="entry name" value="RNA POLYMERASE SIGMA FACTOR"/>
    <property type="match status" value="1"/>
</dbReference>
<dbReference type="Gene3D" id="1.10.1740.10">
    <property type="match status" value="1"/>
</dbReference>
<keyword evidence="4" id="KW-0804">Transcription</keyword>
<protein>
    <recommendedName>
        <fullName evidence="11">Sigma-70 family RNA polymerase sigma factor</fullName>
    </recommendedName>
</protein>
<evidence type="ECO:0000259" key="7">
    <source>
        <dbReference type="Pfam" id="PF04542"/>
    </source>
</evidence>
<name>R6JL83_9FIRM</name>
<keyword evidence="3" id="KW-0731">Sigma factor</keyword>
<feature type="transmembrane region" description="Helical" evidence="6">
    <location>
        <begin position="245"/>
        <end position="268"/>
    </location>
</feature>
<dbReference type="SUPFAM" id="SSF88659">
    <property type="entry name" value="Sigma3 and sigma4 domains of RNA polymerase sigma factors"/>
    <property type="match status" value="1"/>
</dbReference>
<reference evidence="9" key="1">
    <citation type="submission" date="2012-11" db="EMBL/GenBank/DDBJ databases">
        <title>Dependencies among metagenomic species, viruses, plasmids and units of genetic variation.</title>
        <authorList>
            <person name="Nielsen H.B."/>
            <person name="Almeida M."/>
            <person name="Juncker A.S."/>
            <person name="Rasmussen S."/>
            <person name="Li J."/>
            <person name="Sunagawa S."/>
            <person name="Plichta D."/>
            <person name="Gautier L."/>
            <person name="Le Chatelier E."/>
            <person name="Peletier E."/>
            <person name="Bonde I."/>
            <person name="Nielsen T."/>
            <person name="Manichanh C."/>
            <person name="Arumugam M."/>
            <person name="Batto J."/>
            <person name="Santos M.B.Q.D."/>
            <person name="Blom N."/>
            <person name="Borruel N."/>
            <person name="Burgdorf K.S."/>
            <person name="Boumezbeur F."/>
            <person name="Casellas F."/>
            <person name="Dore J."/>
            <person name="Guarner F."/>
            <person name="Hansen T."/>
            <person name="Hildebrand F."/>
            <person name="Kaas R.S."/>
            <person name="Kennedy S."/>
            <person name="Kristiansen K."/>
            <person name="Kultima J.R."/>
            <person name="Leonard P."/>
            <person name="Levenez F."/>
            <person name="Lund O."/>
            <person name="Moumen B."/>
            <person name="Le Paslier D."/>
            <person name="Pons N."/>
            <person name="Pedersen O."/>
            <person name="Prifti E."/>
            <person name="Qin J."/>
            <person name="Raes J."/>
            <person name="Tap J."/>
            <person name="Tims S."/>
            <person name="Ussery D.W."/>
            <person name="Yamada T."/>
            <person name="MetaHit consortium"/>
            <person name="Renault P."/>
            <person name="Sicheritz-Ponten T."/>
            <person name="Bork P."/>
            <person name="Wang J."/>
            <person name="Brunak S."/>
            <person name="Ehrlich S.D."/>
        </authorList>
    </citation>
    <scope>NUCLEOTIDE SEQUENCE [LARGE SCALE GENOMIC DNA]</scope>
</reference>